<keyword evidence="2" id="KW-1185">Reference proteome</keyword>
<name>A0ABD0M0B0_9CAEN</name>
<comment type="caution">
    <text evidence="1">The sequence shown here is derived from an EMBL/GenBank/DDBJ whole genome shotgun (WGS) entry which is preliminary data.</text>
</comment>
<protein>
    <submittedName>
        <fullName evidence="1">Uncharacterized protein</fullName>
    </submittedName>
</protein>
<dbReference type="EMBL" id="JACVVK020000013">
    <property type="protein sequence ID" value="KAK7504808.1"/>
    <property type="molecule type" value="Genomic_DNA"/>
</dbReference>
<dbReference type="Proteomes" id="UP001519460">
    <property type="component" value="Unassembled WGS sequence"/>
</dbReference>
<sequence length="88" mass="9860">MPAQDLSAQDLSAQDLSKTRYVRIEFFCTGLVRTEFLCPVCTSSVLSVLTAQQRRLAEFRRTSSLALTVPPSQSVSRPFILPPVFNRL</sequence>
<dbReference type="AlphaFoldDB" id="A0ABD0M0B0"/>
<evidence type="ECO:0000313" key="2">
    <source>
        <dbReference type="Proteomes" id="UP001519460"/>
    </source>
</evidence>
<evidence type="ECO:0000313" key="1">
    <source>
        <dbReference type="EMBL" id="KAK7504808.1"/>
    </source>
</evidence>
<organism evidence="1 2">
    <name type="scientific">Batillaria attramentaria</name>
    <dbReference type="NCBI Taxonomy" id="370345"/>
    <lineage>
        <taxon>Eukaryota</taxon>
        <taxon>Metazoa</taxon>
        <taxon>Spiralia</taxon>
        <taxon>Lophotrochozoa</taxon>
        <taxon>Mollusca</taxon>
        <taxon>Gastropoda</taxon>
        <taxon>Caenogastropoda</taxon>
        <taxon>Sorbeoconcha</taxon>
        <taxon>Cerithioidea</taxon>
        <taxon>Batillariidae</taxon>
        <taxon>Batillaria</taxon>
    </lineage>
</organism>
<gene>
    <name evidence="1" type="ORF">BaRGS_00003836</name>
</gene>
<accession>A0ABD0M0B0</accession>
<reference evidence="1 2" key="1">
    <citation type="journal article" date="2023" name="Sci. Data">
        <title>Genome assembly of the Korean intertidal mud-creeper Batillaria attramentaria.</title>
        <authorList>
            <person name="Patra A.K."/>
            <person name="Ho P.T."/>
            <person name="Jun S."/>
            <person name="Lee S.J."/>
            <person name="Kim Y."/>
            <person name="Won Y.J."/>
        </authorList>
    </citation>
    <scope>NUCLEOTIDE SEQUENCE [LARGE SCALE GENOMIC DNA]</scope>
    <source>
        <strain evidence="1">Wonlab-2016</strain>
    </source>
</reference>
<proteinExistence type="predicted"/>